<proteinExistence type="predicted"/>
<comment type="caution">
    <text evidence="1">The sequence shown here is derived from an EMBL/GenBank/DDBJ whole genome shotgun (WGS) entry which is preliminary data.</text>
</comment>
<dbReference type="Proteomes" id="UP000829447">
    <property type="component" value="Linkage Group LG4"/>
</dbReference>
<organism evidence="1 2">
    <name type="scientific">Pangasianodon gigas</name>
    <name type="common">Mekong giant catfish</name>
    <name type="synonym">Pangasius gigas</name>
    <dbReference type="NCBI Taxonomy" id="30993"/>
    <lineage>
        <taxon>Eukaryota</taxon>
        <taxon>Metazoa</taxon>
        <taxon>Chordata</taxon>
        <taxon>Craniata</taxon>
        <taxon>Vertebrata</taxon>
        <taxon>Euteleostomi</taxon>
        <taxon>Actinopterygii</taxon>
        <taxon>Neopterygii</taxon>
        <taxon>Teleostei</taxon>
        <taxon>Ostariophysi</taxon>
        <taxon>Siluriformes</taxon>
        <taxon>Pangasiidae</taxon>
        <taxon>Pangasianodon</taxon>
    </lineage>
</organism>
<name>A0ACC5WEG4_PANGG</name>
<evidence type="ECO:0000313" key="2">
    <source>
        <dbReference type="Proteomes" id="UP000829447"/>
    </source>
</evidence>
<keyword evidence="2" id="KW-1185">Reference proteome</keyword>
<sequence>MASSSSTARRLPNESKMVLCDYCTEEQLEALKSCLNCGVSFCHTHLMPHKTTAKLKNHKLIDPVETLEDYLCKKHERPLELFCRDDQMCVCNFCTKGDHKTHNTVPIEEEIRVKKSQLGETQADIQKMIQTRQKKIQELKSSVELSKKNTEKEKADVVEIFSALMCCIERSQTELLKVMEEKQKAAERQAEEFIKHLQYEITELKRRNTELEQLSHTEDHLHLLQIYPSLRSPLPTSNWADVRTDSYLNVDTLRRALSQLQKSLNEEMEKVPEIKLKRIRQYAVDVTLDPDTGNPALILSDDGKQVRHGDLRQMLPDNEKRFDHCPCILGKEGFSSGRFYYEVQIRGKTKWDIGVARESVSRKGEIKYSTENGYWVLCLRNNTEYKACDSPPVPLSLKQTPQKVGVFVDYEEGLISFYNVDAKSLIYAFTGQTFNGKIYPFFSPSLNNGGKNSAPLIITPVQTEIIFP</sequence>
<reference evidence="1 2" key="1">
    <citation type="journal article" date="2022" name="bioRxiv">
        <title>An ancient truncated duplication of the anti-Mullerian hormone receptor type 2 gene is a potential conserved master sex determinant in the Pangasiidae catfish family.</title>
        <authorList>
            <person name="Wen M."/>
            <person name="Pan Q."/>
            <person name="Jouanno E."/>
            <person name="Montfort J."/>
            <person name="Zahm M."/>
            <person name="Cabau C."/>
            <person name="Klopp C."/>
            <person name="Iampietro C."/>
            <person name="Roques C."/>
            <person name="Bouchez O."/>
            <person name="Castinel A."/>
            <person name="Donnadieu C."/>
            <person name="Parrinello H."/>
            <person name="Poncet C."/>
            <person name="Belmonte E."/>
            <person name="Gautier V."/>
            <person name="Avarre J.-C."/>
            <person name="Dugue R."/>
            <person name="Gustiano R."/>
            <person name="Ha T.T.T."/>
            <person name="Campet M."/>
            <person name="Sriphairoj K."/>
            <person name="Ribolli J."/>
            <person name="de Almeida F.L."/>
            <person name="Desvignes T."/>
            <person name="Postlethwait J.H."/>
            <person name="Bucao C.F."/>
            <person name="Robinson-Rechavi M."/>
            <person name="Bobe J."/>
            <person name="Herpin A."/>
            <person name="Guiguen Y."/>
        </authorList>
    </citation>
    <scope>NUCLEOTIDE SEQUENCE [LARGE SCALE GENOMIC DNA]</scope>
    <source>
        <strain evidence="1">YG-Dec2019</strain>
    </source>
</reference>
<protein>
    <submittedName>
        <fullName evidence="1">Uncharacterized protein</fullName>
    </submittedName>
</protein>
<gene>
    <name evidence="1" type="ORF">PGIGA_G00198780</name>
</gene>
<accession>A0ACC5WEG4</accession>
<evidence type="ECO:0000313" key="1">
    <source>
        <dbReference type="EMBL" id="MCI4377035.1"/>
    </source>
</evidence>
<dbReference type="EMBL" id="CM040457">
    <property type="protein sequence ID" value="MCI4377035.1"/>
    <property type="molecule type" value="Genomic_DNA"/>
</dbReference>